<proteinExistence type="inferred from homology"/>
<evidence type="ECO:0000256" key="4">
    <source>
        <dbReference type="ARBA" id="ARBA00022563"/>
    </source>
</evidence>
<dbReference type="PIRSF" id="PIRSF000194">
    <property type="entry name" value="DHFR"/>
    <property type="match status" value="1"/>
</dbReference>
<dbReference type="EC" id="1.5.1.3" evidence="3 7"/>
<dbReference type="RefSeq" id="WP_354472464.1">
    <property type="nucleotide sequence ID" value="NZ_JBEPSB010000019.1"/>
</dbReference>
<comment type="catalytic activity">
    <reaction evidence="7">
        <text>(6S)-5,6,7,8-tetrahydrofolate + NADP(+) = 7,8-dihydrofolate + NADPH + H(+)</text>
        <dbReference type="Rhea" id="RHEA:15009"/>
        <dbReference type="ChEBI" id="CHEBI:15378"/>
        <dbReference type="ChEBI" id="CHEBI:57451"/>
        <dbReference type="ChEBI" id="CHEBI:57453"/>
        <dbReference type="ChEBI" id="CHEBI:57783"/>
        <dbReference type="ChEBI" id="CHEBI:58349"/>
        <dbReference type="EC" id="1.5.1.3"/>
    </reaction>
</comment>
<comment type="function">
    <text evidence="7">Key enzyme in folate metabolism. Catalyzes an essential reaction for de novo glycine and purine synthesis, and for DNA precursor synthesis.</text>
</comment>
<evidence type="ECO:0000256" key="2">
    <source>
        <dbReference type="ARBA" id="ARBA00009539"/>
    </source>
</evidence>
<dbReference type="PANTHER" id="PTHR48069">
    <property type="entry name" value="DIHYDROFOLATE REDUCTASE"/>
    <property type="match status" value="1"/>
</dbReference>
<dbReference type="InterPro" id="IPR024072">
    <property type="entry name" value="DHFR-like_dom_sf"/>
</dbReference>
<gene>
    <name evidence="10" type="ORF">ABIA69_003560</name>
</gene>
<dbReference type="CDD" id="cd00209">
    <property type="entry name" value="DHFR"/>
    <property type="match status" value="1"/>
</dbReference>
<comment type="caution">
    <text evidence="10">The sequence shown here is derived from an EMBL/GenBank/DDBJ whole genome shotgun (WGS) entry which is preliminary data.</text>
</comment>
<dbReference type="InterPro" id="IPR017925">
    <property type="entry name" value="DHFR_CS"/>
</dbReference>
<evidence type="ECO:0000256" key="3">
    <source>
        <dbReference type="ARBA" id="ARBA00012856"/>
    </source>
</evidence>
<dbReference type="PRINTS" id="PR00070">
    <property type="entry name" value="DHFR"/>
</dbReference>
<comment type="similarity">
    <text evidence="2 7 8">Belongs to the dihydrofolate reductase family.</text>
</comment>
<protein>
    <recommendedName>
        <fullName evidence="3 7">Dihydrofolate reductase</fullName>
        <ecNumber evidence="3 7">1.5.1.3</ecNumber>
    </recommendedName>
</protein>
<name>A0ABV2PN36_9BACI</name>
<keyword evidence="4 7" id="KW-0554">One-carbon metabolism</keyword>
<evidence type="ECO:0000256" key="5">
    <source>
        <dbReference type="ARBA" id="ARBA00022857"/>
    </source>
</evidence>
<dbReference type="InterPro" id="IPR012259">
    <property type="entry name" value="DHFR"/>
</dbReference>
<dbReference type="PANTHER" id="PTHR48069:SF3">
    <property type="entry name" value="DIHYDROFOLATE REDUCTASE"/>
    <property type="match status" value="1"/>
</dbReference>
<dbReference type="Proteomes" id="UP001549363">
    <property type="component" value="Unassembled WGS sequence"/>
</dbReference>
<dbReference type="EMBL" id="JBEPSB010000019">
    <property type="protein sequence ID" value="MET4562370.1"/>
    <property type="molecule type" value="Genomic_DNA"/>
</dbReference>
<accession>A0ABV2PN36</accession>
<keyword evidence="5 7" id="KW-0521">NADP</keyword>
<dbReference type="SUPFAM" id="SSF53597">
    <property type="entry name" value="Dihydrofolate reductase-like"/>
    <property type="match status" value="1"/>
</dbReference>
<keyword evidence="6 7" id="KW-0560">Oxidoreductase</keyword>
<dbReference type="PROSITE" id="PS51330">
    <property type="entry name" value="DHFR_2"/>
    <property type="match status" value="1"/>
</dbReference>
<evidence type="ECO:0000256" key="6">
    <source>
        <dbReference type="ARBA" id="ARBA00023002"/>
    </source>
</evidence>
<dbReference type="GO" id="GO:0004146">
    <property type="term" value="F:dihydrofolate reductase activity"/>
    <property type="evidence" value="ECO:0007669"/>
    <property type="project" value="UniProtKB-EC"/>
</dbReference>
<dbReference type="Pfam" id="PF00186">
    <property type="entry name" value="DHFR_1"/>
    <property type="match status" value="1"/>
</dbReference>
<evidence type="ECO:0000256" key="1">
    <source>
        <dbReference type="ARBA" id="ARBA00004903"/>
    </source>
</evidence>
<feature type="domain" description="DHFR" evidence="9">
    <location>
        <begin position="1"/>
        <end position="157"/>
    </location>
</feature>
<evidence type="ECO:0000259" key="9">
    <source>
        <dbReference type="PROSITE" id="PS51330"/>
    </source>
</evidence>
<dbReference type="PROSITE" id="PS00075">
    <property type="entry name" value="DHFR_1"/>
    <property type="match status" value="1"/>
</dbReference>
<evidence type="ECO:0000256" key="8">
    <source>
        <dbReference type="RuleBase" id="RU004474"/>
    </source>
</evidence>
<reference evidence="10 11" key="1">
    <citation type="submission" date="2024-06" db="EMBL/GenBank/DDBJ databases">
        <title>Sorghum-associated microbial communities from plants grown in Nebraska, USA.</title>
        <authorList>
            <person name="Schachtman D."/>
        </authorList>
    </citation>
    <scope>NUCLEOTIDE SEQUENCE [LARGE SCALE GENOMIC DNA]</scope>
    <source>
        <strain evidence="10 11">736</strain>
    </source>
</reference>
<evidence type="ECO:0000313" key="10">
    <source>
        <dbReference type="EMBL" id="MET4562370.1"/>
    </source>
</evidence>
<keyword evidence="11" id="KW-1185">Reference proteome</keyword>
<evidence type="ECO:0000256" key="7">
    <source>
        <dbReference type="PIRNR" id="PIRNR000194"/>
    </source>
</evidence>
<dbReference type="InterPro" id="IPR001796">
    <property type="entry name" value="DHFR_dom"/>
</dbReference>
<organism evidence="10 11">
    <name type="scientific">Lysinibacillus parviboronicapiens</name>
    <dbReference type="NCBI Taxonomy" id="436516"/>
    <lineage>
        <taxon>Bacteria</taxon>
        <taxon>Bacillati</taxon>
        <taxon>Bacillota</taxon>
        <taxon>Bacilli</taxon>
        <taxon>Bacillales</taxon>
        <taxon>Bacillaceae</taxon>
        <taxon>Lysinibacillus</taxon>
    </lineage>
</organism>
<evidence type="ECO:0000313" key="11">
    <source>
        <dbReference type="Proteomes" id="UP001549363"/>
    </source>
</evidence>
<sequence>MISLIVAHDEKYVIGYENGMPWYLPGDLQYFKEKTMGKPMIMGRKTFESIGRPLPGRRNIVISRDESYHADGIETVTSLQAAIDLAGDVPEIMIIGGEQIFRLSMPITDRIYVTKINHTFNGDTYFPKYEEDFMEVSSQQPETAPEGYTFQYQIFERKAQIH</sequence>
<dbReference type="Gene3D" id="3.40.430.10">
    <property type="entry name" value="Dihydrofolate Reductase, subunit A"/>
    <property type="match status" value="1"/>
</dbReference>
<comment type="pathway">
    <text evidence="1 7">Cofactor biosynthesis; tetrahydrofolate biosynthesis; 5,6,7,8-tetrahydrofolate from 7,8-dihydrofolate: step 1/1.</text>
</comment>